<protein>
    <submittedName>
        <fullName evidence="6">Alpha/beta hydrolase fold</fullName>
    </submittedName>
</protein>
<evidence type="ECO:0000313" key="6">
    <source>
        <dbReference type="EMBL" id="SDK83795.1"/>
    </source>
</evidence>
<organism evidence="6 7">
    <name type="scientific">Glycomyces sambucus</name>
    <dbReference type="NCBI Taxonomy" id="380244"/>
    <lineage>
        <taxon>Bacteria</taxon>
        <taxon>Bacillati</taxon>
        <taxon>Actinomycetota</taxon>
        <taxon>Actinomycetes</taxon>
        <taxon>Glycomycetales</taxon>
        <taxon>Glycomycetaceae</taxon>
        <taxon>Glycomyces</taxon>
    </lineage>
</organism>
<name>A0A1G9F621_9ACTN</name>
<dbReference type="OrthoDB" id="4006962at2"/>
<sequence length="531" mass="54548">MRRTAVPAALACTALACAALAGCGADFDGNGSSKARAGVADVQDRVGSVDWGACDRDAMYGTAELTAAETAWAEALECGSVRVPVDYEDPGGLQVRIAMVRHPATGADRTGSLLVNPGGPGGSGIALAQYPFLPEAVTAAFDVVGFDPRGTGASAELACGSEEAFDAAVTAVAATDPAAVTDDQSDALKTGAADFSGECAQESDPVFLEHIGTMEVARDLEVMRAALGDDGLTYLGYSYGTYIGQLYLYLYPDRVRAMVFDGVMRTTGTVLDLAEGQAAGFEAAWRAFVAHCLTVEGCPFTSAATADAELTAILTRAQAELAGSVTVPELLEAVSRSLYSEAKWTALERVLAAAADGSPRDFAADLRALAGGAGAERGLPRPLPPVPLPQRDADADFYAVQCADRDNPGHFGAYADSAQAAYAASPLFGAGISWSYLPCATWSADEPNPSSISGDGAPTTVLVGNTGDPATPYAWAQAVAGQLDAAVLVTYEGSGHTAYALGHACVDGPVTAYLTDLTVPEQGLRCPQELD</sequence>
<evidence type="ECO:0000256" key="1">
    <source>
        <dbReference type="ARBA" id="ARBA00010088"/>
    </source>
</evidence>
<dbReference type="PROSITE" id="PS51257">
    <property type="entry name" value="PROKAR_LIPOPROTEIN"/>
    <property type="match status" value="1"/>
</dbReference>
<comment type="similarity">
    <text evidence="1">Belongs to the peptidase S33 family.</text>
</comment>
<dbReference type="AlphaFoldDB" id="A0A1G9F621"/>
<dbReference type="RefSeq" id="WP_143034707.1">
    <property type="nucleotide sequence ID" value="NZ_FNGF01000002.1"/>
</dbReference>
<feature type="domain" description="Peptidase S33 tripeptidyl aminopeptidase-like C-terminal" evidence="5">
    <location>
        <begin position="425"/>
        <end position="526"/>
    </location>
</feature>
<evidence type="ECO:0000256" key="4">
    <source>
        <dbReference type="SAM" id="SignalP"/>
    </source>
</evidence>
<reference evidence="7" key="1">
    <citation type="submission" date="2016-10" db="EMBL/GenBank/DDBJ databases">
        <authorList>
            <person name="Varghese N."/>
            <person name="Submissions S."/>
        </authorList>
    </citation>
    <scope>NUCLEOTIDE SEQUENCE [LARGE SCALE GENOMIC DNA]</scope>
    <source>
        <strain evidence="7">CGMCC 4.3147</strain>
    </source>
</reference>
<keyword evidence="2 4" id="KW-0732">Signal</keyword>
<evidence type="ECO:0000256" key="2">
    <source>
        <dbReference type="ARBA" id="ARBA00022729"/>
    </source>
</evidence>
<dbReference type="InterPro" id="IPR013595">
    <property type="entry name" value="Pept_S33_TAP-like_C"/>
</dbReference>
<evidence type="ECO:0000259" key="5">
    <source>
        <dbReference type="Pfam" id="PF08386"/>
    </source>
</evidence>
<evidence type="ECO:0000313" key="7">
    <source>
        <dbReference type="Proteomes" id="UP000198662"/>
    </source>
</evidence>
<dbReference type="Proteomes" id="UP000198662">
    <property type="component" value="Unassembled WGS sequence"/>
</dbReference>
<dbReference type="GO" id="GO:0016787">
    <property type="term" value="F:hydrolase activity"/>
    <property type="evidence" value="ECO:0007669"/>
    <property type="project" value="UniProtKB-KW"/>
</dbReference>
<dbReference type="EMBL" id="FNGF01000002">
    <property type="protein sequence ID" value="SDK83795.1"/>
    <property type="molecule type" value="Genomic_DNA"/>
</dbReference>
<keyword evidence="7" id="KW-1185">Reference proteome</keyword>
<dbReference type="PANTHER" id="PTHR43248:SF29">
    <property type="entry name" value="TRIPEPTIDYL AMINOPEPTIDASE"/>
    <property type="match status" value="1"/>
</dbReference>
<feature type="signal peptide" evidence="4">
    <location>
        <begin position="1"/>
        <end position="21"/>
    </location>
</feature>
<dbReference type="Pfam" id="PF08386">
    <property type="entry name" value="Abhydrolase_4"/>
    <property type="match status" value="1"/>
</dbReference>
<dbReference type="STRING" id="380244.SAMN05216298_1596"/>
<dbReference type="PANTHER" id="PTHR43248">
    <property type="entry name" value="2-SUCCINYL-6-HYDROXY-2,4-CYCLOHEXADIENE-1-CARBOXYLATE SYNTHASE"/>
    <property type="match status" value="1"/>
</dbReference>
<gene>
    <name evidence="6" type="ORF">SAMN05216298_1596</name>
</gene>
<dbReference type="InterPro" id="IPR051601">
    <property type="entry name" value="Serine_prot/Carboxylest_S33"/>
</dbReference>
<dbReference type="Gene3D" id="3.40.50.1820">
    <property type="entry name" value="alpha/beta hydrolase"/>
    <property type="match status" value="1"/>
</dbReference>
<dbReference type="InterPro" id="IPR029058">
    <property type="entry name" value="AB_hydrolase_fold"/>
</dbReference>
<evidence type="ECO:0000256" key="3">
    <source>
        <dbReference type="ARBA" id="ARBA00022801"/>
    </source>
</evidence>
<feature type="chain" id="PRO_5011438399" evidence="4">
    <location>
        <begin position="22"/>
        <end position="531"/>
    </location>
</feature>
<keyword evidence="3 6" id="KW-0378">Hydrolase</keyword>
<accession>A0A1G9F621</accession>
<dbReference type="SUPFAM" id="SSF53474">
    <property type="entry name" value="alpha/beta-Hydrolases"/>
    <property type="match status" value="1"/>
</dbReference>
<proteinExistence type="inferred from homology"/>